<sequence>MDIEESIVKIEEFLSKIDEVLLAFIFGSFIENRLTDESDADFAILFSNMPDFKSLNKIKSGITEITDRDTDIVILNSASPIIKMQVLKRGRLLKKVNDSVYNEFFLRTIKEYDDLKIIRRPQEQNILKGRIYVRD</sequence>
<dbReference type="Gene3D" id="3.30.460.10">
    <property type="entry name" value="Beta Polymerase, domain 2"/>
    <property type="match status" value="1"/>
</dbReference>
<evidence type="ECO:0000313" key="3">
    <source>
        <dbReference type="Proteomes" id="UP000244792"/>
    </source>
</evidence>
<dbReference type="AlphaFoldDB" id="A0A2R4VYZ9"/>
<dbReference type="InterPro" id="IPR043519">
    <property type="entry name" value="NT_sf"/>
</dbReference>
<dbReference type="OrthoDB" id="9809668at2"/>
<dbReference type="SUPFAM" id="SSF81301">
    <property type="entry name" value="Nucleotidyltransferase"/>
    <property type="match status" value="1"/>
</dbReference>
<accession>A0A2R4VYZ9</accession>
<dbReference type="KEGG" id="taci:TDSAC_0381"/>
<evidence type="ECO:0000259" key="1">
    <source>
        <dbReference type="Pfam" id="PF18765"/>
    </source>
</evidence>
<dbReference type="Pfam" id="PF18765">
    <property type="entry name" value="Polbeta"/>
    <property type="match status" value="1"/>
</dbReference>
<dbReference type="InterPro" id="IPR052930">
    <property type="entry name" value="TA_antitoxin_MntA"/>
</dbReference>
<keyword evidence="3" id="KW-1185">Reference proteome</keyword>
<dbReference type="Proteomes" id="UP000244792">
    <property type="component" value="Chromosome"/>
</dbReference>
<name>A0A2R4VYZ9_THEAF</name>
<evidence type="ECO:0000313" key="2">
    <source>
        <dbReference type="EMBL" id="AWB09757.1"/>
    </source>
</evidence>
<feature type="domain" description="Polymerase beta nucleotidyltransferase" evidence="1">
    <location>
        <begin position="9"/>
        <end position="95"/>
    </location>
</feature>
<organism evidence="2 3">
    <name type="scientific">Thermodesulfobium acidiphilum</name>
    <dbReference type="NCBI Taxonomy" id="1794699"/>
    <lineage>
        <taxon>Bacteria</taxon>
        <taxon>Pseudomonadati</taxon>
        <taxon>Thermodesulfobiota</taxon>
        <taxon>Thermodesulfobiia</taxon>
        <taxon>Thermodesulfobiales</taxon>
        <taxon>Thermodesulfobiaceae</taxon>
        <taxon>Thermodesulfobium</taxon>
    </lineage>
</organism>
<keyword evidence="2" id="KW-0808">Transferase</keyword>
<dbReference type="PANTHER" id="PTHR43852">
    <property type="entry name" value="NUCLEOTIDYLTRANSFERASE"/>
    <property type="match status" value="1"/>
</dbReference>
<dbReference type="CDD" id="cd05403">
    <property type="entry name" value="NT_KNTase_like"/>
    <property type="match status" value="1"/>
</dbReference>
<protein>
    <submittedName>
        <fullName evidence="2">Putative nucleotidyltransferase</fullName>
    </submittedName>
</protein>
<dbReference type="GO" id="GO:0016740">
    <property type="term" value="F:transferase activity"/>
    <property type="evidence" value="ECO:0007669"/>
    <property type="project" value="UniProtKB-KW"/>
</dbReference>
<gene>
    <name evidence="2" type="ORF">TDSAC_0381</name>
</gene>
<dbReference type="PANTHER" id="PTHR43852:SF3">
    <property type="entry name" value="NUCLEOTIDYLTRANSFERASE"/>
    <property type="match status" value="1"/>
</dbReference>
<dbReference type="EMBL" id="CP020921">
    <property type="protein sequence ID" value="AWB09757.1"/>
    <property type="molecule type" value="Genomic_DNA"/>
</dbReference>
<dbReference type="NCBIfam" id="NF047752">
    <property type="entry name" value="MntA_antitoxin"/>
    <property type="match status" value="1"/>
</dbReference>
<dbReference type="InterPro" id="IPR041633">
    <property type="entry name" value="Polbeta"/>
</dbReference>
<proteinExistence type="predicted"/>
<reference evidence="2 3" key="1">
    <citation type="submission" date="2017-04" db="EMBL/GenBank/DDBJ databases">
        <title>Genomic insights into metabolism of Thermodesulfobium acidiphilum.</title>
        <authorList>
            <person name="Toshchakov S.V."/>
            <person name="Frolov E.N."/>
            <person name="Kublanov I.V."/>
            <person name="Samarov N.I."/>
            <person name="Novikov A."/>
            <person name="Lebedinsky A.V."/>
            <person name="Bonch-Osmolovskaya E.A."/>
            <person name="Chernyh N.A."/>
        </authorList>
    </citation>
    <scope>NUCLEOTIDE SEQUENCE [LARGE SCALE GENOMIC DNA]</scope>
    <source>
        <strain evidence="2 3">3127-1</strain>
    </source>
</reference>